<evidence type="ECO:0000256" key="1">
    <source>
        <dbReference type="SAM" id="MobiDB-lite"/>
    </source>
</evidence>
<name>A0A6A6FG11_9PEZI</name>
<organism evidence="2 3">
    <name type="scientific">Cercospora zeae-maydis SCOH1-5</name>
    <dbReference type="NCBI Taxonomy" id="717836"/>
    <lineage>
        <taxon>Eukaryota</taxon>
        <taxon>Fungi</taxon>
        <taxon>Dikarya</taxon>
        <taxon>Ascomycota</taxon>
        <taxon>Pezizomycotina</taxon>
        <taxon>Dothideomycetes</taxon>
        <taxon>Dothideomycetidae</taxon>
        <taxon>Mycosphaerellales</taxon>
        <taxon>Mycosphaerellaceae</taxon>
        <taxon>Cercospora</taxon>
    </lineage>
</organism>
<feature type="region of interest" description="Disordered" evidence="1">
    <location>
        <begin position="1"/>
        <end position="20"/>
    </location>
</feature>
<feature type="region of interest" description="Disordered" evidence="1">
    <location>
        <begin position="64"/>
        <end position="85"/>
    </location>
</feature>
<feature type="compositionally biased region" description="Acidic residues" evidence="1">
    <location>
        <begin position="147"/>
        <end position="157"/>
    </location>
</feature>
<keyword evidence="3" id="KW-1185">Reference proteome</keyword>
<sequence length="240" mass="26681">MSYGNHPSFTSTANGNNPVGRRQWDPNAVCLQHGNHTNSACRVQNHPHAPCVLHAAGHTNRECRSQGFPRSTPHLIPTAPRHYNDVFVRPSPPQLRGRFQAPPRPLPTNFNHAWSFAAARFGQEAASHRAANLRRVERLRCDRAVSEEGEEEDEEAGDGAGDIVPAVNGVHERARGEGRYRFKETFKFRASKQEPASNNVGESPAPQRKKVVPPHVAHAERLRVAALKEKEREGGEEKGR</sequence>
<dbReference type="EMBL" id="ML992673">
    <property type="protein sequence ID" value="KAF2212331.1"/>
    <property type="molecule type" value="Genomic_DNA"/>
</dbReference>
<feature type="region of interest" description="Disordered" evidence="1">
    <location>
        <begin position="187"/>
        <end position="217"/>
    </location>
</feature>
<reference evidence="2" key="1">
    <citation type="journal article" date="2020" name="Stud. Mycol.">
        <title>101 Dothideomycetes genomes: a test case for predicting lifestyles and emergence of pathogens.</title>
        <authorList>
            <person name="Haridas S."/>
            <person name="Albert R."/>
            <person name="Binder M."/>
            <person name="Bloem J."/>
            <person name="Labutti K."/>
            <person name="Salamov A."/>
            <person name="Andreopoulos B."/>
            <person name="Baker S."/>
            <person name="Barry K."/>
            <person name="Bills G."/>
            <person name="Bluhm B."/>
            <person name="Cannon C."/>
            <person name="Castanera R."/>
            <person name="Culley D."/>
            <person name="Daum C."/>
            <person name="Ezra D."/>
            <person name="Gonzalez J."/>
            <person name="Henrissat B."/>
            <person name="Kuo A."/>
            <person name="Liang C."/>
            <person name="Lipzen A."/>
            <person name="Lutzoni F."/>
            <person name="Magnuson J."/>
            <person name="Mondo S."/>
            <person name="Nolan M."/>
            <person name="Ohm R."/>
            <person name="Pangilinan J."/>
            <person name="Park H.-J."/>
            <person name="Ramirez L."/>
            <person name="Alfaro M."/>
            <person name="Sun H."/>
            <person name="Tritt A."/>
            <person name="Yoshinaga Y."/>
            <person name="Zwiers L.-H."/>
            <person name="Turgeon B."/>
            <person name="Goodwin S."/>
            <person name="Spatafora J."/>
            <person name="Crous P."/>
            <person name="Grigoriev I."/>
        </authorList>
    </citation>
    <scope>NUCLEOTIDE SEQUENCE</scope>
    <source>
        <strain evidence="2">SCOH1-5</strain>
    </source>
</reference>
<evidence type="ECO:0000313" key="3">
    <source>
        <dbReference type="Proteomes" id="UP000799539"/>
    </source>
</evidence>
<dbReference type="Proteomes" id="UP000799539">
    <property type="component" value="Unassembled WGS sequence"/>
</dbReference>
<proteinExistence type="predicted"/>
<accession>A0A6A6FG11</accession>
<evidence type="ECO:0000313" key="2">
    <source>
        <dbReference type="EMBL" id="KAF2212331.1"/>
    </source>
</evidence>
<dbReference type="AlphaFoldDB" id="A0A6A6FG11"/>
<feature type="compositionally biased region" description="Polar residues" evidence="1">
    <location>
        <begin position="1"/>
        <end position="17"/>
    </location>
</feature>
<feature type="region of interest" description="Disordered" evidence="1">
    <location>
        <begin position="145"/>
        <end position="164"/>
    </location>
</feature>
<protein>
    <submittedName>
        <fullName evidence="2">Uncharacterized protein</fullName>
    </submittedName>
</protein>
<gene>
    <name evidence="2" type="ORF">CERZMDRAFT_97607</name>
</gene>
<dbReference type="OrthoDB" id="3647580at2759"/>